<dbReference type="PROSITE" id="PS51257">
    <property type="entry name" value="PROKAR_LIPOPROTEIN"/>
    <property type="match status" value="1"/>
</dbReference>
<name>A0A6J6NU44_9ZZZZ</name>
<gene>
    <name evidence="1" type="ORF">UFOPK2373_00756</name>
</gene>
<sequence>MKKSIFAAVLATVLAVTLAACSPTGAKQIVLHPATGETDTYTLGQRANVVGDLDLSDAKITKFDVVIEELVPGGSWTQFRKFVAHKGSSSIGFALVKNEVGDYQYRAVISGKEYGPFTSAPITVHYKAKN</sequence>
<dbReference type="AlphaFoldDB" id="A0A6J6NU44"/>
<protein>
    <submittedName>
        <fullName evidence="1">Unannotated protein</fullName>
    </submittedName>
</protein>
<organism evidence="1">
    <name type="scientific">freshwater metagenome</name>
    <dbReference type="NCBI Taxonomy" id="449393"/>
    <lineage>
        <taxon>unclassified sequences</taxon>
        <taxon>metagenomes</taxon>
        <taxon>ecological metagenomes</taxon>
    </lineage>
</organism>
<reference evidence="1" key="1">
    <citation type="submission" date="2020-05" db="EMBL/GenBank/DDBJ databases">
        <authorList>
            <person name="Chiriac C."/>
            <person name="Salcher M."/>
            <person name="Ghai R."/>
            <person name="Kavagutti S V."/>
        </authorList>
    </citation>
    <scope>NUCLEOTIDE SEQUENCE</scope>
</reference>
<accession>A0A6J6NU44</accession>
<dbReference type="EMBL" id="CAEZXL010000126">
    <property type="protein sequence ID" value="CAB4690300.1"/>
    <property type="molecule type" value="Genomic_DNA"/>
</dbReference>
<evidence type="ECO:0000313" key="1">
    <source>
        <dbReference type="EMBL" id="CAB4690300.1"/>
    </source>
</evidence>
<proteinExistence type="predicted"/>